<feature type="region of interest" description="Disordered" evidence="7">
    <location>
        <begin position="486"/>
        <end position="525"/>
    </location>
</feature>
<dbReference type="EMBL" id="JNBR01002443">
    <property type="protein sequence ID" value="OQR82461.1"/>
    <property type="molecule type" value="Genomic_DNA"/>
</dbReference>
<reference evidence="9 10" key="1">
    <citation type="journal article" date="2014" name="Genome Biol. Evol.">
        <title>The secreted proteins of Achlya hypogyna and Thraustotheca clavata identify the ancestral oomycete secretome and reveal gene acquisitions by horizontal gene transfer.</title>
        <authorList>
            <person name="Misner I."/>
            <person name="Blouin N."/>
            <person name="Leonard G."/>
            <person name="Richards T.A."/>
            <person name="Lane C.E."/>
        </authorList>
    </citation>
    <scope>NUCLEOTIDE SEQUENCE [LARGE SCALE GENOMIC DNA]</scope>
    <source>
        <strain evidence="9 10">ATCC 48635</strain>
    </source>
</reference>
<dbReference type="Pfam" id="PF00069">
    <property type="entry name" value="Pkinase"/>
    <property type="match status" value="1"/>
</dbReference>
<dbReference type="PANTHER" id="PTHR24346:SF82">
    <property type="entry name" value="KP78A-RELATED"/>
    <property type="match status" value="1"/>
</dbReference>
<keyword evidence="1" id="KW-0723">Serine/threonine-protein kinase</keyword>
<proteinExistence type="predicted"/>
<dbReference type="STRING" id="1202772.A0A1V9Y9P6"/>
<dbReference type="GO" id="GO:0035556">
    <property type="term" value="P:intracellular signal transduction"/>
    <property type="evidence" value="ECO:0007669"/>
    <property type="project" value="TreeGrafter"/>
</dbReference>
<sequence>MAMDAVDVFIVVAPTPAIAASISSLLAPTVEALSSSPTADEVHQTALASHHACSWVLRRKPKDLAALLPVPPHAPDMALELEAAYERCHAMQMEFDQFQQDVHELQAQYLKYVPTPWLRRLGRRVCEANQRLLWEYIPAHDPTMASFPSVAHDVEENVHIIGKYMIQATIGEGQYASVFACCARVDPSLIADRQPSPPLAVKVIDKSKLTDATALQRVQMELTALTDPVLRHPSVLFLRDVIHTPKYLYLITDRGGKDLFEYIGPHENGISEATTTPLLFKIVDAIRHLHAHGYCHRDLKPENILYAPESAGVKVVDFGLCTKVSRGSSKKLGDFCGSPGFFAPEILLHETYDGFKADVWSLGCILLELVLGNSFFLSIWMAAYHLDVLGDRSLFRQTVHQNLAKMAEALRGPSMQLYSDAIKDLLLCMLVENPKERLSIADVYDHALFEPQRRQLKKPLVKSVSASPERKPADVGPRLMVQGHVHIHPMSHPPSPPRPRSEEHPPSGKVVLPAIGAKSSPEKPR</sequence>
<gene>
    <name evidence="9" type="ORF">ACHHYP_15960</name>
</gene>
<accession>A0A1V9Y9P6</accession>
<dbReference type="PROSITE" id="PS00107">
    <property type="entry name" value="PROTEIN_KINASE_ATP"/>
    <property type="match status" value="1"/>
</dbReference>
<organism evidence="9 10">
    <name type="scientific">Achlya hypogyna</name>
    <name type="common">Oomycete</name>
    <name type="synonym">Protoachlya hypogyna</name>
    <dbReference type="NCBI Taxonomy" id="1202772"/>
    <lineage>
        <taxon>Eukaryota</taxon>
        <taxon>Sar</taxon>
        <taxon>Stramenopiles</taxon>
        <taxon>Oomycota</taxon>
        <taxon>Saprolegniomycetes</taxon>
        <taxon>Saprolegniales</taxon>
        <taxon>Achlyaceae</taxon>
        <taxon>Achlya</taxon>
    </lineage>
</organism>
<keyword evidence="4 9" id="KW-0418">Kinase</keyword>
<dbReference type="PANTHER" id="PTHR24346">
    <property type="entry name" value="MAP/MICROTUBULE AFFINITY-REGULATING KINASE"/>
    <property type="match status" value="1"/>
</dbReference>
<evidence type="ECO:0000256" key="4">
    <source>
        <dbReference type="ARBA" id="ARBA00022777"/>
    </source>
</evidence>
<evidence type="ECO:0000256" key="7">
    <source>
        <dbReference type="SAM" id="MobiDB-lite"/>
    </source>
</evidence>
<evidence type="ECO:0000256" key="2">
    <source>
        <dbReference type="ARBA" id="ARBA00022679"/>
    </source>
</evidence>
<dbReference type="AlphaFoldDB" id="A0A1V9Y9P6"/>
<dbReference type="InterPro" id="IPR000719">
    <property type="entry name" value="Prot_kinase_dom"/>
</dbReference>
<keyword evidence="10" id="KW-1185">Reference proteome</keyword>
<protein>
    <submittedName>
        <fullName evidence="9">Protein kinase</fullName>
    </submittedName>
</protein>
<evidence type="ECO:0000259" key="8">
    <source>
        <dbReference type="PROSITE" id="PS50011"/>
    </source>
</evidence>
<dbReference type="InterPro" id="IPR008271">
    <property type="entry name" value="Ser/Thr_kinase_AS"/>
</dbReference>
<dbReference type="OrthoDB" id="190564at2759"/>
<dbReference type="GO" id="GO:0005524">
    <property type="term" value="F:ATP binding"/>
    <property type="evidence" value="ECO:0007669"/>
    <property type="project" value="UniProtKB-UniRule"/>
</dbReference>
<evidence type="ECO:0000256" key="3">
    <source>
        <dbReference type="ARBA" id="ARBA00022741"/>
    </source>
</evidence>
<evidence type="ECO:0000313" key="10">
    <source>
        <dbReference type="Proteomes" id="UP000243579"/>
    </source>
</evidence>
<evidence type="ECO:0000256" key="6">
    <source>
        <dbReference type="PROSITE-ProRule" id="PRU10141"/>
    </source>
</evidence>
<keyword evidence="5 6" id="KW-0067">ATP-binding</keyword>
<evidence type="ECO:0000256" key="1">
    <source>
        <dbReference type="ARBA" id="ARBA00022527"/>
    </source>
</evidence>
<keyword evidence="3 6" id="KW-0547">Nucleotide-binding</keyword>
<dbReference type="SMART" id="SM00220">
    <property type="entry name" value="S_TKc"/>
    <property type="match status" value="1"/>
</dbReference>
<feature type="domain" description="Protein kinase" evidence="8">
    <location>
        <begin position="164"/>
        <end position="449"/>
    </location>
</feature>
<keyword evidence="2" id="KW-0808">Transferase</keyword>
<dbReference type="GO" id="GO:0004674">
    <property type="term" value="F:protein serine/threonine kinase activity"/>
    <property type="evidence" value="ECO:0007669"/>
    <property type="project" value="UniProtKB-KW"/>
</dbReference>
<dbReference type="Proteomes" id="UP000243579">
    <property type="component" value="Unassembled WGS sequence"/>
</dbReference>
<feature type="binding site" evidence="6">
    <location>
        <position position="202"/>
    </location>
    <ligand>
        <name>ATP</name>
        <dbReference type="ChEBI" id="CHEBI:30616"/>
    </ligand>
</feature>
<dbReference type="Gene3D" id="1.10.510.10">
    <property type="entry name" value="Transferase(Phosphotransferase) domain 1"/>
    <property type="match status" value="1"/>
</dbReference>
<evidence type="ECO:0000313" key="9">
    <source>
        <dbReference type="EMBL" id="OQR82461.1"/>
    </source>
</evidence>
<dbReference type="PROSITE" id="PS00108">
    <property type="entry name" value="PROTEIN_KINASE_ST"/>
    <property type="match status" value="1"/>
</dbReference>
<dbReference type="SUPFAM" id="SSF56112">
    <property type="entry name" value="Protein kinase-like (PK-like)"/>
    <property type="match status" value="1"/>
</dbReference>
<dbReference type="InterPro" id="IPR017441">
    <property type="entry name" value="Protein_kinase_ATP_BS"/>
</dbReference>
<dbReference type="InterPro" id="IPR011009">
    <property type="entry name" value="Kinase-like_dom_sf"/>
</dbReference>
<name>A0A1V9Y9P6_ACHHY</name>
<comment type="caution">
    <text evidence="9">The sequence shown here is derived from an EMBL/GenBank/DDBJ whole genome shotgun (WGS) entry which is preliminary data.</text>
</comment>
<dbReference type="GO" id="GO:0005737">
    <property type="term" value="C:cytoplasm"/>
    <property type="evidence" value="ECO:0007669"/>
    <property type="project" value="TreeGrafter"/>
</dbReference>
<dbReference type="PROSITE" id="PS50011">
    <property type="entry name" value="PROTEIN_KINASE_DOM"/>
    <property type="match status" value="1"/>
</dbReference>
<evidence type="ECO:0000256" key="5">
    <source>
        <dbReference type="ARBA" id="ARBA00022840"/>
    </source>
</evidence>